<keyword evidence="4" id="KW-0732">Signal</keyword>
<evidence type="ECO:0000259" key="8">
    <source>
        <dbReference type="PROSITE" id="PS50983"/>
    </source>
</evidence>
<accession>A0ABX1X3D6</accession>
<dbReference type="InterPro" id="IPR051313">
    <property type="entry name" value="Bact_iron-sidero_bind"/>
</dbReference>
<dbReference type="Gene3D" id="1.10.10.60">
    <property type="entry name" value="Homeodomain-like"/>
    <property type="match status" value="2"/>
</dbReference>
<keyword evidence="5" id="KW-0805">Transcription regulation</keyword>
<reference evidence="9 10" key="1">
    <citation type="submission" date="2019-10" db="EMBL/GenBank/DDBJ databases">
        <title>Description of Paenibacillus humi sp. nov.</title>
        <authorList>
            <person name="Carlier A."/>
            <person name="Qi S."/>
        </authorList>
    </citation>
    <scope>NUCLEOTIDE SEQUENCE [LARGE SCALE GENOMIC DNA]</scope>
    <source>
        <strain evidence="9 10">LMG 31461</strain>
    </source>
</reference>
<feature type="domain" description="Fe/B12 periplasmic-binding" evidence="8">
    <location>
        <begin position="283"/>
        <end position="540"/>
    </location>
</feature>
<keyword evidence="3" id="KW-0813">Transport</keyword>
<keyword evidence="10" id="KW-1185">Reference proteome</keyword>
<organism evidence="9 10">
    <name type="scientific">Paenibacillus plantarum</name>
    <dbReference type="NCBI Taxonomy" id="2654975"/>
    <lineage>
        <taxon>Bacteria</taxon>
        <taxon>Bacillati</taxon>
        <taxon>Bacillota</taxon>
        <taxon>Bacilli</taxon>
        <taxon>Bacillales</taxon>
        <taxon>Paenibacillaceae</taxon>
        <taxon>Paenibacillus</taxon>
    </lineage>
</organism>
<dbReference type="InterPro" id="IPR009057">
    <property type="entry name" value="Homeodomain-like_sf"/>
</dbReference>
<dbReference type="Pfam" id="PF01497">
    <property type="entry name" value="Peripla_BP_2"/>
    <property type="match status" value="1"/>
</dbReference>
<dbReference type="EMBL" id="WHNY01000006">
    <property type="protein sequence ID" value="NOU62923.1"/>
    <property type="molecule type" value="Genomic_DNA"/>
</dbReference>
<dbReference type="PANTHER" id="PTHR30532">
    <property type="entry name" value="IRON III DICITRATE-BINDING PERIPLASMIC PROTEIN"/>
    <property type="match status" value="1"/>
</dbReference>
<feature type="domain" description="HTH araC/xylS-type" evidence="7">
    <location>
        <begin position="181"/>
        <end position="279"/>
    </location>
</feature>
<protein>
    <submittedName>
        <fullName evidence="9">Helix-turn-helix domain-containing protein</fullName>
    </submittedName>
</protein>
<proteinExistence type="inferred from homology"/>
<evidence type="ECO:0000256" key="6">
    <source>
        <dbReference type="ARBA" id="ARBA00023163"/>
    </source>
</evidence>
<dbReference type="Pfam" id="PF12833">
    <property type="entry name" value="HTH_18"/>
    <property type="match status" value="1"/>
</dbReference>
<dbReference type="SUPFAM" id="SSF53807">
    <property type="entry name" value="Helical backbone' metal receptor"/>
    <property type="match status" value="1"/>
</dbReference>
<evidence type="ECO:0000256" key="4">
    <source>
        <dbReference type="ARBA" id="ARBA00022729"/>
    </source>
</evidence>
<keyword evidence="6" id="KW-0804">Transcription</keyword>
<comment type="subcellular location">
    <subcellularLocation>
        <location evidence="1">Cell envelope</location>
    </subcellularLocation>
</comment>
<comment type="similarity">
    <text evidence="2">Belongs to the bacterial solute-binding protein 8 family.</text>
</comment>
<dbReference type="Proteomes" id="UP000653578">
    <property type="component" value="Unassembled WGS sequence"/>
</dbReference>
<evidence type="ECO:0000256" key="3">
    <source>
        <dbReference type="ARBA" id="ARBA00022448"/>
    </source>
</evidence>
<dbReference type="PROSITE" id="PS50983">
    <property type="entry name" value="FE_B12_PBP"/>
    <property type="match status" value="1"/>
</dbReference>
<evidence type="ECO:0000256" key="1">
    <source>
        <dbReference type="ARBA" id="ARBA00004196"/>
    </source>
</evidence>
<dbReference type="PROSITE" id="PS01124">
    <property type="entry name" value="HTH_ARAC_FAMILY_2"/>
    <property type="match status" value="1"/>
</dbReference>
<evidence type="ECO:0000256" key="5">
    <source>
        <dbReference type="ARBA" id="ARBA00023015"/>
    </source>
</evidence>
<dbReference type="SMART" id="SM00342">
    <property type="entry name" value="HTH_ARAC"/>
    <property type="match status" value="1"/>
</dbReference>
<gene>
    <name evidence="9" type="ORF">GC096_02540</name>
</gene>
<dbReference type="Gene3D" id="3.40.50.1980">
    <property type="entry name" value="Nitrogenase molybdenum iron protein domain"/>
    <property type="match status" value="2"/>
</dbReference>
<evidence type="ECO:0000313" key="10">
    <source>
        <dbReference type="Proteomes" id="UP000653578"/>
    </source>
</evidence>
<name>A0ABX1X3D6_9BACL</name>
<evidence type="ECO:0000259" key="7">
    <source>
        <dbReference type="PROSITE" id="PS01124"/>
    </source>
</evidence>
<dbReference type="SUPFAM" id="SSF46689">
    <property type="entry name" value="Homeodomain-like"/>
    <property type="match status" value="2"/>
</dbReference>
<dbReference type="RefSeq" id="WP_171628744.1">
    <property type="nucleotide sequence ID" value="NZ_WHNY01000006.1"/>
</dbReference>
<evidence type="ECO:0000313" key="9">
    <source>
        <dbReference type="EMBL" id="NOU62923.1"/>
    </source>
</evidence>
<dbReference type="InterPro" id="IPR002491">
    <property type="entry name" value="ABC_transptr_periplasmic_BD"/>
</dbReference>
<evidence type="ECO:0000256" key="2">
    <source>
        <dbReference type="ARBA" id="ARBA00008814"/>
    </source>
</evidence>
<sequence>MEDLEVKKARYKELDRLWLKLREVECLDQKNWRLQLDYMKHHVLMISISSKVKIVVDGNMSTLIPGHAYVFLPGQLMQAAIAAAHPKGLYVFQFDAIDEIGYRESILEITRARSNFPLYGEIGLTDASAISELCYMIWVHWQSVEALGRMRSQAAFQDLLCRMLEDGQASDPEEDRHQSVKRTMDYLEQFSHLPMTIEELAEMAGMSRYYYMRSFKQLNGRSVMDYLSDLRINQAKVLMENPKLKLRDIAKQVGYQDEYYFIRKFKQQVGIPPATYMKNKQRKVAAYSFPNLGQLLALKIVPYAAPMDHYWTDLYRRKYQYDVITPLSHDYDFNRQALQASKPDYILGIDHFIPVKEQEKLKEVAPAFFVPWLSNDWRTHLRLIAQFLGIEDVAEIWLEDYARKAAKVKDLVNDVFKDDAVLIVHISEEHIYVYGERSIASVLYQDLDIRMPKGIGAKTSHTLVTLEQLADYDAERLMVMFTNGLSTQENWDLLKKKNAWNEIKAVRNQAVTSISPWLWFEYSAYTQERFLNEVATIVKA</sequence>
<dbReference type="PANTHER" id="PTHR30532:SF21">
    <property type="entry name" value="SIDEROPHORE-BINDING LIPOPROTEIN YFIY-RELATED"/>
    <property type="match status" value="1"/>
</dbReference>
<comment type="caution">
    <text evidence="9">The sequence shown here is derived from an EMBL/GenBank/DDBJ whole genome shotgun (WGS) entry which is preliminary data.</text>
</comment>
<dbReference type="InterPro" id="IPR018060">
    <property type="entry name" value="HTH_AraC"/>
</dbReference>